<dbReference type="Gene3D" id="3.30.420.10">
    <property type="entry name" value="Ribonuclease H-like superfamily/Ribonuclease H"/>
    <property type="match status" value="1"/>
</dbReference>
<dbReference type="SUPFAM" id="SSF57756">
    <property type="entry name" value="Retrovirus zinc finger-like domains"/>
    <property type="match status" value="1"/>
</dbReference>
<dbReference type="Pfam" id="PF24626">
    <property type="entry name" value="SH3_Tf2-1"/>
    <property type="match status" value="1"/>
</dbReference>
<dbReference type="Proteomes" id="UP000818029">
    <property type="component" value="Chromosome D02"/>
</dbReference>
<sequence>MRKRFIPSYYHCELYQKLQNLTQGNRSVEEYYKEMEIAMIRADMEEDREATMARFLAGLNRDIANVVDLQHYDEVVDMMNKPVGETSKVKEVAMPNRSREIKCFKCLGRGHIASQCPNRSNMIVRANGEIESEEEDDEEPVKTTEEEDELEYAVDGKILIIKRSLSLQSVQNEQQRENIFHTRFHVQGKVCSLIVDGGSCTNVASTLMVEKLGLPTTKHPQPYKLQWLNNRGELKVTKQVLVPFTIGKYFDEVLCDVVPIHAGHMLLGHPWKFDRKVIHDGFTNRYTFKYDGKNVTLVPMTPRQVYEDQLKLRESVEKFRENEFKDVFPEDIPSGLPPIRGIEHQIDFIPGASIPNHPAYRTNPKKTKELQKKVNEVMEKGYIRESLSSCVVPVIFLGFMVSSEGLEVDQDKVKAVREWPRPTSISQVRSFHGLETFYRRFVPNFSTLAAPLTSVIKKSSASFWNEEQEKSFIAIKSYLTNAPLLVLPDFAKMFEVECDASGVEIGFVLTQDGKLVAYFSEKLNGVVLNYPTYDKEMKGKENVVADALSCRYTLLSHLDAKLLGFVFLKEMYVDDAEFGAIYKSCENKVVDKYFRFDGFLFHEGKLCVPQSSIQKLLVIEAHGGRLMGHFGVAKTLSTLHEHFFWPGMRKDVERVCSQCITCKKAKSKINPHGLYKPLPISSAPWVDLFMDFVLGLPRTKTGKDSIFIVVDRFSKMSHFIACSKTDDAVHIANLFFREVVRLHGIPRTIVFDRDTKFLSHFWRSLCGKLGMKLLFSTTCHPQMDGQTEVVNRALSTLLRVIIRKNLESWEECLPHVEFAYNRSIHSATKHSPFEVVYGFNPLTPLDLLPLPNDQLGHANANQKVDYVKQLHQKVRANIEARTEQYMRATNKGRKQVVFKPGDWVWVHMSKERFLAQRRSKLLPRGDGRFQVLERINENSYKLDLPGDYNISASFNVADLSPFDTGSDLGTNRLEEGGNDAIEAHELSSANDTSLELPKGPITRARAKKFKDAISTLMDRVWGESVAGLLESSWTSKMSKPCTLLQAHSAQL</sequence>
<proteinExistence type="predicted"/>
<organism evidence="7 8">
    <name type="scientific">Gossypium hirsutum</name>
    <name type="common">Upland cotton</name>
    <name type="synonym">Gossypium mexicanum</name>
    <dbReference type="NCBI Taxonomy" id="3635"/>
    <lineage>
        <taxon>Eukaryota</taxon>
        <taxon>Viridiplantae</taxon>
        <taxon>Streptophyta</taxon>
        <taxon>Embryophyta</taxon>
        <taxon>Tracheophyta</taxon>
        <taxon>Spermatophyta</taxon>
        <taxon>Magnoliopsida</taxon>
        <taxon>eudicotyledons</taxon>
        <taxon>Gunneridae</taxon>
        <taxon>Pentapetalae</taxon>
        <taxon>rosids</taxon>
        <taxon>malvids</taxon>
        <taxon>Malvales</taxon>
        <taxon>Malvaceae</taxon>
        <taxon>Malvoideae</taxon>
        <taxon>Gossypium</taxon>
    </lineage>
</organism>
<reference evidence="7" key="1">
    <citation type="journal article" date="2020" name="Nat. Genet.">
        <title>Genomic diversifications of five Gossypium allopolyploid species and their impact on cotton improvement.</title>
        <authorList>
            <person name="Chen Z.J."/>
            <person name="Sreedasyam A."/>
            <person name="Ando A."/>
            <person name="Song Q."/>
            <person name="De Santiago L.M."/>
            <person name="Hulse-Kemp A.M."/>
            <person name="Ding M."/>
            <person name="Ye W."/>
            <person name="Kirkbride R.C."/>
            <person name="Jenkins J."/>
            <person name="Plott C."/>
            <person name="Lovell J."/>
            <person name="Lin Y.M."/>
            <person name="Vaughn R."/>
            <person name="Liu B."/>
            <person name="Simpson S."/>
            <person name="Scheffler B.E."/>
            <person name="Wen L."/>
            <person name="Saski C.A."/>
            <person name="Grover C.E."/>
            <person name="Hu G."/>
            <person name="Conover J.L."/>
            <person name="Carlson J.W."/>
            <person name="Shu S."/>
            <person name="Boston L.B."/>
            <person name="Williams M."/>
            <person name="Peterson D.G."/>
            <person name="McGee K."/>
            <person name="Jones D.C."/>
            <person name="Wendel J.F."/>
            <person name="Stelly D.M."/>
            <person name="Grimwood J."/>
            <person name="Schmutz J."/>
        </authorList>
    </citation>
    <scope>NUCLEOTIDE SEQUENCE [LARGE SCALE GENOMIC DNA]</scope>
    <source>
        <strain evidence="7">cv. TM-1</strain>
    </source>
</reference>
<dbReference type="InterPro" id="IPR001584">
    <property type="entry name" value="Integrase_cat-core"/>
</dbReference>
<dbReference type="Gene3D" id="3.30.70.270">
    <property type="match status" value="1"/>
</dbReference>
<dbReference type="PROSITE" id="PS50994">
    <property type="entry name" value="INTEGRASE"/>
    <property type="match status" value="1"/>
</dbReference>
<dbReference type="InterPro" id="IPR043128">
    <property type="entry name" value="Rev_trsase/Diguanyl_cyclase"/>
</dbReference>
<keyword evidence="1" id="KW-0645">Protease</keyword>
<gene>
    <name evidence="8" type="primary">LOC121214546</name>
</gene>
<dbReference type="SUPFAM" id="SSF56672">
    <property type="entry name" value="DNA/RNA polymerases"/>
    <property type="match status" value="2"/>
</dbReference>
<dbReference type="InterPro" id="IPR041588">
    <property type="entry name" value="Integrase_H2C2"/>
</dbReference>
<evidence type="ECO:0000256" key="4">
    <source>
        <dbReference type="PROSITE-ProRule" id="PRU00047"/>
    </source>
</evidence>
<feature type="domain" description="CCHC-type" evidence="5">
    <location>
        <begin position="102"/>
        <end position="118"/>
    </location>
</feature>
<dbReference type="InterPro" id="IPR036397">
    <property type="entry name" value="RNaseH_sf"/>
</dbReference>
<protein>
    <recommendedName>
        <fullName evidence="9">Reverse transcriptase</fullName>
    </recommendedName>
</protein>
<dbReference type="InterPro" id="IPR036875">
    <property type="entry name" value="Znf_CCHC_sf"/>
</dbReference>
<keyword evidence="4" id="KW-0479">Metal-binding</keyword>
<dbReference type="InterPro" id="IPR021109">
    <property type="entry name" value="Peptidase_aspartic_dom_sf"/>
</dbReference>
<evidence type="ECO:0000256" key="1">
    <source>
        <dbReference type="ARBA" id="ARBA00022670"/>
    </source>
</evidence>
<dbReference type="InterPro" id="IPR005162">
    <property type="entry name" value="Retrotrans_gag_dom"/>
</dbReference>
<dbReference type="PANTHER" id="PTHR35046">
    <property type="entry name" value="ZINC KNUCKLE (CCHC-TYPE) FAMILY PROTEIN"/>
    <property type="match status" value="1"/>
</dbReference>
<evidence type="ECO:0000313" key="8">
    <source>
        <dbReference type="RefSeq" id="XP_040944250.1"/>
    </source>
</evidence>
<dbReference type="InterPro" id="IPR056924">
    <property type="entry name" value="SH3_Tf2-1"/>
</dbReference>
<dbReference type="Pfam" id="PF17921">
    <property type="entry name" value="Integrase_H2C2"/>
    <property type="match status" value="1"/>
</dbReference>
<evidence type="ECO:0000256" key="3">
    <source>
        <dbReference type="ARBA" id="ARBA00023125"/>
    </source>
</evidence>
<evidence type="ECO:0000259" key="6">
    <source>
        <dbReference type="PROSITE" id="PS50994"/>
    </source>
</evidence>
<keyword evidence="2" id="KW-0064">Aspartyl protease</keyword>
<name>A0ABM2ZNL1_GOSHI</name>
<reference evidence="8" key="2">
    <citation type="submission" date="2025-08" db="UniProtKB">
        <authorList>
            <consortium name="RefSeq"/>
        </authorList>
    </citation>
    <scope>IDENTIFICATION</scope>
</reference>
<dbReference type="GeneID" id="121214546"/>
<evidence type="ECO:0008006" key="9">
    <source>
        <dbReference type="Google" id="ProtNLM"/>
    </source>
</evidence>
<evidence type="ECO:0000259" key="5">
    <source>
        <dbReference type="PROSITE" id="PS50158"/>
    </source>
</evidence>
<dbReference type="PROSITE" id="PS50158">
    <property type="entry name" value="ZF_CCHC"/>
    <property type="match status" value="1"/>
</dbReference>
<feature type="domain" description="Integrase catalytic" evidence="6">
    <location>
        <begin position="680"/>
        <end position="840"/>
    </location>
</feature>
<dbReference type="SMART" id="SM00343">
    <property type="entry name" value="ZnF_C2HC"/>
    <property type="match status" value="1"/>
</dbReference>
<dbReference type="Gene3D" id="3.10.10.10">
    <property type="entry name" value="HIV Type 1 Reverse Transcriptase, subunit A, domain 1"/>
    <property type="match status" value="1"/>
</dbReference>
<dbReference type="InterPro" id="IPR043502">
    <property type="entry name" value="DNA/RNA_pol_sf"/>
</dbReference>
<evidence type="ECO:0000313" key="7">
    <source>
        <dbReference type="Proteomes" id="UP000818029"/>
    </source>
</evidence>
<accession>A0ABM2ZNL1</accession>
<dbReference type="CDD" id="cd00303">
    <property type="entry name" value="retropepsin_like"/>
    <property type="match status" value="1"/>
</dbReference>
<dbReference type="SUPFAM" id="SSF53098">
    <property type="entry name" value="Ribonuclease H-like"/>
    <property type="match status" value="1"/>
</dbReference>
<dbReference type="Pfam" id="PF03732">
    <property type="entry name" value="Retrotrans_gag"/>
    <property type="match status" value="1"/>
</dbReference>
<keyword evidence="4" id="KW-0862">Zinc</keyword>
<dbReference type="Pfam" id="PF17919">
    <property type="entry name" value="RT_RNaseH_2"/>
    <property type="match status" value="1"/>
</dbReference>
<keyword evidence="3" id="KW-0238">DNA-binding</keyword>
<dbReference type="Gene3D" id="2.40.70.10">
    <property type="entry name" value="Acid Proteases"/>
    <property type="match status" value="1"/>
</dbReference>
<dbReference type="Gene3D" id="4.10.60.10">
    <property type="entry name" value="Zinc finger, CCHC-type"/>
    <property type="match status" value="1"/>
</dbReference>
<keyword evidence="2" id="KW-0378">Hydrolase</keyword>
<dbReference type="InterPro" id="IPR012337">
    <property type="entry name" value="RNaseH-like_sf"/>
</dbReference>
<keyword evidence="7" id="KW-1185">Reference proteome</keyword>
<keyword evidence="4" id="KW-0863">Zinc-finger</keyword>
<dbReference type="InterPro" id="IPR001878">
    <property type="entry name" value="Znf_CCHC"/>
</dbReference>
<dbReference type="Gene3D" id="1.10.340.70">
    <property type="match status" value="1"/>
</dbReference>
<dbReference type="InterPro" id="IPR041577">
    <property type="entry name" value="RT_RNaseH_2"/>
</dbReference>
<evidence type="ECO:0000256" key="2">
    <source>
        <dbReference type="ARBA" id="ARBA00022750"/>
    </source>
</evidence>
<dbReference type="RefSeq" id="XP_040944250.1">
    <property type="nucleotide sequence ID" value="XM_041088316.1"/>
</dbReference>
<dbReference type="PANTHER" id="PTHR35046:SF9">
    <property type="entry name" value="RNA-DIRECTED DNA POLYMERASE"/>
    <property type="match status" value="1"/>
</dbReference>